<organism evidence="3 4">
    <name type="scientific">Leucobacter komagatae</name>
    <dbReference type="NCBI Taxonomy" id="55969"/>
    <lineage>
        <taxon>Bacteria</taxon>
        <taxon>Bacillati</taxon>
        <taxon>Actinomycetota</taxon>
        <taxon>Actinomycetes</taxon>
        <taxon>Micrococcales</taxon>
        <taxon>Microbacteriaceae</taxon>
        <taxon>Leucobacter</taxon>
    </lineage>
</organism>
<feature type="transmembrane region" description="Helical" evidence="2">
    <location>
        <begin position="122"/>
        <end position="144"/>
    </location>
</feature>
<proteinExistence type="predicted"/>
<keyword evidence="2" id="KW-1133">Transmembrane helix</keyword>
<feature type="transmembrane region" description="Helical" evidence="2">
    <location>
        <begin position="69"/>
        <end position="90"/>
    </location>
</feature>
<protein>
    <recommendedName>
        <fullName evidence="5">Membrane protein (TIGR02234 family)</fullName>
    </recommendedName>
</protein>
<dbReference type="EMBL" id="JXSQ01000011">
    <property type="protein sequence ID" value="KIP52465.1"/>
    <property type="molecule type" value="Genomic_DNA"/>
</dbReference>
<sequence length="194" mass="19920">MGFVVLTGAVALLSSVQEWIDIAFHPGAATIEHLSVTGQQISPALTLIALAALASALVLTIAGRGFRRVIGLLIVILGGGLSYAGVRALIDPFDGASGPIAQVSGITGTAQSTLVESFNVSVWPTVTVVVGALLALAGVLVLVFGQRWKAAGRKYESGSGPARPRSATAPTDDRISEWDALSDGGDPTDDEDDR</sequence>
<evidence type="ECO:0000313" key="3">
    <source>
        <dbReference type="EMBL" id="KIP52465.1"/>
    </source>
</evidence>
<keyword evidence="4" id="KW-1185">Reference proteome</keyword>
<comment type="caution">
    <text evidence="3">The sequence shown here is derived from an EMBL/GenBank/DDBJ whole genome shotgun (WGS) entry which is preliminary data.</text>
</comment>
<dbReference type="Proteomes" id="UP000032120">
    <property type="component" value="Unassembled WGS sequence"/>
</dbReference>
<gene>
    <name evidence="3" type="ORF">SD72_09535</name>
</gene>
<reference evidence="3 4" key="1">
    <citation type="submission" date="2015-01" db="EMBL/GenBank/DDBJ databases">
        <title>Draft genome sequence of Leucobacter komagatae strain VKM ST2845.</title>
        <authorList>
            <person name="Karlyshev A.V."/>
            <person name="Kudryashova E.B."/>
        </authorList>
    </citation>
    <scope>NUCLEOTIDE SEQUENCE [LARGE SCALE GENOMIC DNA]</scope>
    <source>
        <strain evidence="3 4">VKM ST2845</strain>
    </source>
</reference>
<keyword evidence="2" id="KW-0812">Transmembrane</keyword>
<accession>A0A0D0H5S0</accession>
<evidence type="ECO:0008006" key="5">
    <source>
        <dbReference type="Google" id="ProtNLM"/>
    </source>
</evidence>
<dbReference type="InterPro" id="IPR019051">
    <property type="entry name" value="Trp_biosyn_TM_oprn/chp"/>
</dbReference>
<feature type="region of interest" description="Disordered" evidence="1">
    <location>
        <begin position="153"/>
        <end position="194"/>
    </location>
</feature>
<evidence type="ECO:0000256" key="1">
    <source>
        <dbReference type="SAM" id="MobiDB-lite"/>
    </source>
</evidence>
<dbReference type="AlphaFoldDB" id="A0A0D0H5S0"/>
<keyword evidence="2" id="KW-0472">Membrane</keyword>
<dbReference type="Pfam" id="PF09534">
    <property type="entry name" value="Trp_oprn_chp"/>
    <property type="match status" value="1"/>
</dbReference>
<evidence type="ECO:0000313" key="4">
    <source>
        <dbReference type="Proteomes" id="UP000032120"/>
    </source>
</evidence>
<name>A0A0D0H5S0_9MICO</name>
<evidence type="ECO:0000256" key="2">
    <source>
        <dbReference type="SAM" id="Phobius"/>
    </source>
</evidence>
<feature type="transmembrane region" description="Helical" evidence="2">
    <location>
        <begin position="41"/>
        <end position="62"/>
    </location>
</feature>